<reference evidence="9 10" key="1">
    <citation type="submission" date="2020-06" db="EMBL/GenBank/DDBJ databases">
        <title>Transcriptomic and genomic resources for Thalictrum thalictroides and T. hernandezii: Facilitating candidate gene discovery in an emerging model plant lineage.</title>
        <authorList>
            <person name="Arias T."/>
            <person name="Riano-Pachon D.M."/>
            <person name="Di Stilio V.S."/>
        </authorList>
    </citation>
    <scope>NUCLEOTIDE SEQUENCE [LARGE SCALE GENOMIC DNA]</scope>
    <source>
        <strain evidence="10">cv. WT478/WT964</strain>
        <tissue evidence="9">Leaves</tissue>
    </source>
</reference>
<keyword evidence="10" id="KW-1185">Reference proteome</keyword>
<name>A0A7J6WPD3_THATH</name>
<dbReference type="Gene3D" id="2.60.40.1180">
    <property type="entry name" value="Golgi alpha-mannosidase II"/>
    <property type="match status" value="1"/>
</dbReference>
<dbReference type="OrthoDB" id="5795902at2759"/>
<dbReference type="PANTHER" id="PTHR11452:SF42">
    <property type="entry name" value="ALPHA-GALACTOSIDASE"/>
    <property type="match status" value="1"/>
</dbReference>
<dbReference type="InterPro" id="IPR017853">
    <property type="entry name" value="GH"/>
</dbReference>
<keyword evidence="4" id="KW-0732">Signal</keyword>
<dbReference type="GO" id="GO:0005975">
    <property type="term" value="P:carbohydrate metabolic process"/>
    <property type="evidence" value="ECO:0007669"/>
    <property type="project" value="InterPro"/>
</dbReference>
<dbReference type="GO" id="GO:0004557">
    <property type="term" value="F:alpha-galactosidase activity"/>
    <property type="evidence" value="ECO:0007669"/>
    <property type="project" value="UniProtKB-EC"/>
</dbReference>
<keyword evidence="5 7" id="KW-0378">Hydrolase</keyword>
<organism evidence="9 10">
    <name type="scientific">Thalictrum thalictroides</name>
    <name type="common">Rue-anemone</name>
    <name type="synonym">Anemone thalictroides</name>
    <dbReference type="NCBI Taxonomy" id="46969"/>
    <lineage>
        <taxon>Eukaryota</taxon>
        <taxon>Viridiplantae</taxon>
        <taxon>Streptophyta</taxon>
        <taxon>Embryophyta</taxon>
        <taxon>Tracheophyta</taxon>
        <taxon>Spermatophyta</taxon>
        <taxon>Magnoliopsida</taxon>
        <taxon>Ranunculales</taxon>
        <taxon>Ranunculaceae</taxon>
        <taxon>Thalictroideae</taxon>
        <taxon>Thalictrum</taxon>
    </lineage>
</organism>
<keyword evidence="7" id="KW-1015">Disulfide bond</keyword>
<evidence type="ECO:0000256" key="4">
    <source>
        <dbReference type="ARBA" id="ARBA00022729"/>
    </source>
</evidence>
<dbReference type="Pfam" id="PF17801">
    <property type="entry name" value="Melibiase_C"/>
    <property type="match status" value="1"/>
</dbReference>
<protein>
    <recommendedName>
        <fullName evidence="3 7">Alpha-galactosidase</fullName>
        <ecNumber evidence="3 7">3.2.1.22</ecNumber>
    </recommendedName>
    <alternativeName>
        <fullName evidence="7">Melibiase</fullName>
    </alternativeName>
</protein>
<dbReference type="SUPFAM" id="SSF51011">
    <property type="entry name" value="Glycosyl hydrolase domain"/>
    <property type="match status" value="1"/>
</dbReference>
<dbReference type="Pfam" id="PF16499">
    <property type="entry name" value="Melibiase_2"/>
    <property type="match status" value="1"/>
</dbReference>
<dbReference type="Gene3D" id="2.80.10.50">
    <property type="match status" value="1"/>
</dbReference>
<dbReference type="CDD" id="cd14792">
    <property type="entry name" value="GH27"/>
    <property type="match status" value="1"/>
</dbReference>
<evidence type="ECO:0000313" key="10">
    <source>
        <dbReference type="Proteomes" id="UP000554482"/>
    </source>
</evidence>
<dbReference type="PRINTS" id="PR00740">
    <property type="entry name" value="GLHYDRLASE27"/>
</dbReference>
<evidence type="ECO:0000256" key="7">
    <source>
        <dbReference type="RuleBase" id="RU361168"/>
    </source>
</evidence>
<dbReference type="SUPFAM" id="SSF51445">
    <property type="entry name" value="(Trans)glycosidases"/>
    <property type="match status" value="1"/>
</dbReference>
<evidence type="ECO:0000259" key="8">
    <source>
        <dbReference type="Pfam" id="PF17801"/>
    </source>
</evidence>
<dbReference type="SUPFAM" id="SSF50370">
    <property type="entry name" value="Ricin B-like lectins"/>
    <property type="match status" value="1"/>
</dbReference>
<feature type="domain" description="Alpha galactosidase C-terminal" evidence="8">
    <location>
        <begin position="592"/>
        <end position="671"/>
    </location>
</feature>
<evidence type="ECO:0000256" key="3">
    <source>
        <dbReference type="ARBA" id="ARBA00012755"/>
    </source>
</evidence>
<evidence type="ECO:0000256" key="5">
    <source>
        <dbReference type="ARBA" id="ARBA00022801"/>
    </source>
</evidence>
<evidence type="ECO:0000256" key="2">
    <source>
        <dbReference type="ARBA" id="ARBA00009743"/>
    </source>
</evidence>
<dbReference type="InterPro" id="IPR002241">
    <property type="entry name" value="Glyco_hydro_27"/>
</dbReference>
<dbReference type="InterPro" id="IPR013785">
    <property type="entry name" value="Aldolase_TIM"/>
</dbReference>
<dbReference type="PROSITE" id="PS50231">
    <property type="entry name" value="RICIN_B_LECTIN"/>
    <property type="match status" value="1"/>
</dbReference>
<dbReference type="InterPro" id="IPR013780">
    <property type="entry name" value="Glyco_hydro_b"/>
</dbReference>
<sequence length="674" mass="76344">MLKHKAMEFSILSFPLYFLLFTTLFLQRKLSRALSKEIGELAEFPPRGWNSYDSFSWIISEEEFLQNANMVSQKLLPYGYQYVVVDYLWYRRKVEGANENSLGFDVIDEWGRMIPDPGRWPSSQGGKGFTEVANKVHAMGLKFGIHVMRGISTQAFDANSPILDIFKGGAYIESGKKWTARDIGLKEKTCPWMSQGFMSVDTTLGAGRAFLRSLYRQYADWGVDFVKNDCVFGDNFELHEIDVVSKVLQELDRPILYSLSPGVSATPNMANHVGNLVNMYRITGDDWDSWADVKSHFNVSRDFAAANLIGAKGLRGRSWPDLDMLPLGWLTDPGSNQGPHRKCNLSFDEQRTQMTLWSMAKSPLMFGGDMRKLDGATYNIITNPILLEINSYSTDNMEFSYISGTEDLGSSNHVLTRQSQNLKEVKAEASHVPSLTSCRHAEAKGWTFNLDDHKASQICWREKYMGRKYKAPFCLHTRKPPLTWYEEYFYKQKYQGKLQLLANETNDSCLNASPNGKLTSQETKRMSFSHCKSNGEQIWELNQNGTLMNSYSGLCATVKGERFSFTHKLKVRNLTYIEELIGYFAAEANGDGIRSWIATGRRGEVYLSFFNLNPVTMVISANISDLAKALPSRPITYSCKYTEVWTGKDYGVATDTISIVVDNHGCALFVLQCN</sequence>
<accession>A0A7J6WPD3</accession>
<evidence type="ECO:0000256" key="1">
    <source>
        <dbReference type="ARBA" id="ARBA00001255"/>
    </source>
</evidence>
<dbReference type="EC" id="3.2.1.22" evidence="3 7"/>
<dbReference type="InterPro" id="IPR041233">
    <property type="entry name" value="Melibiase_C"/>
</dbReference>
<comment type="caution">
    <text evidence="9">The sequence shown here is derived from an EMBL/GenBank/DDBJ whole genome shotgun (WGS) entry which is preliminary data.</text>
</comment>
<dbReference type="PANTHER" id="PTHR11452">
    <property type="entry name" value="ALPHA-GALACTOSIDASE/ALPHA-N-ACETYLGALACTOSAMINIDASE"/>
    <property type="match status" value="1"/>
</dbReference>
<keyword evidence="6 7" id="KW-0326">Glycosidase</keyword>
<dbReference type="Proteomes" id="UP000554482">
    <property type="component" value="Unassembled WGS sequence"/>
</dbReference>
<proteinExistence type="inferred from homology"/>
<comment type="catalytic activity">
    <reaction evidence="1 7">
        <text>Hydrolysis of terminal, non-reducing alpha-D-galactose residues in alpha-D-galactosides, including galactose oligosaccharides, galactomannans and galactolipids.</text>
        <dbReference type="EC" id="3.2.1.22"/>
    </reaction>
</comment>
<dbReference type="EMBL" id="JABWDY010012285">
    <property type="protein sequence ID" value="KAF5199234.1"/>
    <property type="molecule type" value="Genomic_DNA"/>
</dbReference>
<evidence type="ECO:0000313" key="9">
    <source>
        <dbReference type="EMBL" id="KAF5199234.1"/>
    </source>
</evidence>
<dbReference type="Gene3D" id="3.20.20.70">
    <property type="entry name" value="Aldolase class I"/>
    <property type="match status" value="1"/>
</dbReference>
<evidence type="ECO:0000256" key="6">
    <source>
        <dbReference type="ARBA" id="ARBA00023295"/>
    </source>
</evidence>
<gene>
    <name evidence="9" type="ORF">FRX31_011180</name>
</gene>
<dbReference type="AlphaFoldDB" id="A0A7J6WPD3"/>
<comment type="similarity">
    <text evidence="2 7">Belongs to the glycosyl hydrolase 27 family.</text>
</comment>
<dbReference type="InterPro" id="IPR035992">
    <property type="entry name" value="Ricin_B-like_lectins"/>
</dbReference>